<dbReference type="Pfam" id="PF22738">
    <property type="entry name" value="NNH7"/>
    <property type="match status" value="1"/>
</dbReference>
<sequence>MARGLSYADAVTLLGGTDSAIVTALDRLTGGVLLAATGGGSAFALSLFDAKGELFRHGHALVGRLAERKSGLARADRTERLAAAQRVLAVTAFFEAVAEVALPFDTAELRLGRADQVALSGGDPSLTPLLVDGLTCTDIPLVTPASPYRLVVDRLQDFHRGLSEDLLRFIMGLAVWDRLHATARSRLAETLRHEVPPAATRRFEEHFRRLAADFPELAFWTDRADHEAARKEIQALRTGLAGLRQVLDGIAADRTPDDRRAALARRYRARLGRPVSESGGVPGGMTIPTLEDAYVNPRCRVRPAGPSDALGREDWWRAAPVRDDLQDLLIGHLTAPESAWRPLLLLGQPGSGKSVLTQVLAARLPAADFMVVRVVLREAPADADLQAQIEHAVRDATGETMTWSELARGSGGALPVVILDGFDELLQATGVSQSDYLQQVVRFQERESDQGRPVAVIVTSRTAVADRARVPGRGVTAIRLEPFSDEQIGRWLDIWNTTNAAHFAGRGVRPLPEAAALAHGDLARQPLLLLMLALYDAGANALQDDGGSLDLAGLYERLLRSFAEREIEKTRPGQDSRAAADSVEEELLRLSIAAFAMFNRGRQWTTEQELTADLAALFPEHPGSAGRGFRTPLTPGQTVIGRFFFVHQSQALTHETRLSTYEFLHATFGEFLVARQVARELAGLARVSMTSSRHQTVDDTILRALISYAPLTGRDPIVNFLFQLLSRLPGEVREAMGEFLLRAFHAALETGRETGGYAPVRQTVPARHAVHLANVLFLTALVRGSVTGSELFPGEGYPVGPWWRCARLMQSQLQRSGWTSLIKTVRLERLTGPGGARDIRFTVPRSLWSPGPVSLPWTFYLPTDQTVWSVAEMTEIRFSANFVCDEVEDLMTHALEPLDSLTFFDNNFTTELARTRPDRTVSFTHALINLWTVSGNANASVQELETAYEECLHFEYPLDTVEAVLRPLAADAFRLSREWRAKVLDDLRAYITIRPDVHPWVRQAFHDLDLGFLDSGMS</sequence>
<proteinExistence type="predicted"/>
<dbReference type="SMART" id="SM00382">
    <property type="entry name" value="AAA"/>
    <property type="match status" value="1"/>
</dbReference>
<dbReference type="RefSeq" id="WP_231333737.1">
    <property type="nucleotide sequence ID" value="NZ_CP059572.1"/>
</dbReference>
<dbReference type="Proteomes" id="UP001049518">
    <property type="component" value="Chromosome"/>
</dbReference>
<evidence type="ECO:0000313" key="3">
    <source>
        <dbReference type="Proteomes" id="UP001049518"/>
    </source>
</evidence>
<gene>
    <name evidence="2" type="ORF">AGRA3207_001399</name>
</gene>
<organism evidence="2 3">
    <name type="scientific">Actinomadura graeca</name>
    <dbReference type="NCBI Taxonomy" id="2750812"/>
    <lineage>
        <taxon>Bacteria</taxon>
        <taxon>Bacillati</taxon>
        <taxon>Actinomycetota</taxon>
        <taxon>Actinomycetes</taxon>
        <taxon>Streptosporangiales</taxon>
        <taxon>Thermomonosporaceae</taxon>
        <taxon>Actinomadura</taxon>
    </lineage>
</organism>
<evidence type="ECO:0000313" key="2">
    <source>
        <dbReference type="EMBL" id="QXJ20649.1"/>
    </source>
</evidence>
<dbReference type="SUPFAM" id="SSF52540">
    <property type="entry name" value="P-loop containing nucleoside triphosphate hydrolases"/>
    <property type="match status" value="1"/>
</dbReference>
<dbReference type="EMBL" id="CP059572">
    <property type="protein sequence ID" value="QXJ20649.1"/>
    <property type="molecule type" value="Genomic_DNA"/>
</dbReference>
<name>A0ABX8QRP8_9ACTN</name>
<keyword evidence="3" id="KW-1185">Reference proteome</keyword>
<accession>A0ABX8QRP8</accession>
<dbReference type="Pfam" id="PF00004">
    <property type="entry name" value="AAA"/>
    <property type="match status" value="1"/>
</dbReference>
<dbReference type="InterPro" id="IPR054567">
    <property type="entry name" value="NNH7"/>
</dbReference>
<reference evidence="2" key="1">
    <citation type="submission" date="2020-07" db="EMBL/GenBank/DDBJ databases">
        <authorList>
            <person name="Tarantini F.S."/>
            <person name="Hong K.W."/>
            <person name="Chan K.G."/>
        </authorList>
    </citation>
    <scope>NUCLEOTIDE SEQUENCE</scope>
    <source>
        <strain evidence="2">32-07</strain>
    </source>
</reference>
<dbReference type="InterPro" id="IPR027417">
    <property type="entry name" value="P-loop_NTPase"/>
</dbReference>
<dbReference type="InterPro" id="IPR003959">
    <property type="entry name" value="ATPase_AAA_core"/>
</dbReference>
<evidence type="ECO:0000259" key="1">
    <source>
        <dbReference type="SMART" id="SM00382"/>
    </source>
</evidence>
<feature type="domain" description="AAA+ ATPase" evidence="1">
    <location>
        <begin position="339"/>
        <end position="490"/>
    </location>
</feature>
<dbReference type="Gene3D" id="3.40.50.300">
    <property type="entry name" value="P-loop containing nucleotide triphosphate hydrolases"/>
    <property type="match status" value="1"/>
</dbReference>
<dbReference type="InterPro" id="IPR003593">
    <property type="entry name" value="AAA+_ATPase"/>
</dbReference>
<protein>
    <recommendedName>
        <fullName evidence="1">AAA+ ATPase domain-containing protein</fullName>
    </recommendedName>
</protein>